<dbReference type="Pfam" id="PF07690">
    <property type="entry name" value="MFS_1"/>
    <property type="match status" value="1"/>
</dbReference>
<evidence type="ECO:0000256" key="4">
    <source>
        <dbReference type="ARBA" id="ARBA00022989"/>
    </source>
</evidence>
<feature type="transmembrane region" description="Helical" evidence="6">
    <location>
        <begin position="178"/>
        <end position="203"/>
    </location>
</feature>
<dbReference type="InterPro" id="IPR011701">
    <property type="entry name" value="MFS"/>
</dbReference>
<dbReference type="Proteomes" id="UP000198802">
    <property type="component" value="Unassembled WGS sequence"/>
</dbReference>
<feature type="transmembrane region" description="Helical" evidence="6">
    <location>
        <begin position="342"/>
        <end position="364"/>
    </location>
</feature>
<proteinExistence type="predicted"/>
<feature type="transmembrane region" description="Helical" evidence="6">
    <location>
        <begin position="92"/>
        <end position="116"/>
    </location>
</feature>
<keyword evidence="3 6" id="KW-0812">Transmembrane</keyword>
<sequence length="409" mass="40517">MSNEIAVSPPTSSPTGGDVTPAATWTPVAALTSGTTVLVTSEFLPAGVLPKMAADVGVSDGVAGLAIAVTAIAGAVTAPTIALVLPRADRRTVLVALLAAGAVANITVSAAPNFAVLLLGRLLLGIALAGFWSFAFGAGVTVAPCRSSVVSTALAFGVSLATVLGVPLAALVGNDVGWRAAFAGATVICAGAATWLACTLPPVPAHPSAGLPMLREAVGNRRLMAGIGCVVLVAFGNFAAYPYIRLAIERVTSSHTTWLLVAWGLGGMAGNVIAGALAARLRPLAAGGPALLGLSLVVTAMADAPVQLVIGIVLWGFAFNMVPVATQLWVTRVEPERAESAMSLQVTAFQVAITAGAAIGGVLLDAHGARSPLLVGAAVALAAGLGFGLLRLPAADSSVTARRAGGATP</sequence>
<feature type="transmembrane region" description="Helical" evidence="6">
    <location>
        <begin position="223"/>
        <end position="244"/>
    </location>
</feature>
<dbReference type="PANTHER" id="PTHR43124">
    <property type="entry name" value="PURINE EFFLUX PUMP PBUE"/>
    <property type="match status" value="1"/>
</dbReference>
<protein>
    <submittedName>
        <fullName evidence="8">MFS transporter, DHA1 family, purine ribonucleoside efflux pump</fullName>
    </submittedName>
</protein>
<evidence type="ECO:0000256" key="5">
    <source>
        <dbReference type="ARBA" id="ARBA00023136"/>
    </source>
</evidence>
<keyword evidence="4 6" id="KW-1133">Transmembrane helix</keyword>
<feature type="transmembrane region" description="Helical" evidence="6">
    <location>
        <begin position="308"/>
        <end position="330"/>
    </location>
</feature>
<dbReference type="AlphaFoldDB" id="A0A0S4QDP1"/>
<dbReference type="PROSITE" id="PS50850">
    <property type="entry name" value="MFS"/>
    <property type="match status" value="1"/>
</dbReference>
<accession>A0A0S4QDP1</accession>
<dbReference type="GO" id="GO:0005886">
    <property type="term" value="C:plasma membrane"/>
    <property type="evidence" value="ECO:0007669"/>
    <property type="project" value="UniProtKB-SubCell"/>
</dbReference>
<keyword evidence="5 6" id="KW-0472">Membrane</keyword>
<dbReference type="InterPro" id="IPR050189">
    <property type="entry name" value="MFS_Efflux_Transporters"/>
</dbReference>
<feature type="domain" description="Major facilitator superfamily (MFS) profile" evidence="7">
    <location>
        <begin position="22"/>
        <end position="395"/>
    </location>
</feature>
<dbReference type="InterPro" id="IPR036259">
    <property type="entry name" value="MFS_trans_sf"/>
</dbReference>
<gene>
    <name evidence="8" type="ORF">Ga0074812_101127</name>
</gene>
<name>A0A0S4QDP1_9ACTN</name>
<organism evidence="8 9">
    <name type="scientific">Parafrankia irregularis</name>
    <dbReference type="NCBI Taxonomy" id="795642"/>
    <lineage>
        <taxon>Bacteria</taxon>
        <taxon>Bacillati</taxon>
        <taxon>Actinomycetota</taxon>
        <taxon>Actinomycetes</taxon>
        <taxon>Frankiales</taxon>
        <taxon>Frankiaceae</taxon>
        <taxon>Parafrankia</taxon>
    </lineage>
</organism>
<feature type="transmembrane region" description="Helical" evidence="6">
    <location>
        <begin position="370"/>
        <end position="392"/>
    </location>
</feature>
<feature type="transmembrane region" description="Helical" evidence="6">
    <location>
        <begin position="256"/>
        <end position="277"/>
    </location>
</feature>
<dbReference type="EMBL" id="FAOZ01000001">
    <property type="protein sequence ID" value="CUU53629.1"/>
    <property type="molecule type" value="Genomic_DNA"/>
</dbReference>
<evidence type="ECO:0000259" key="7">
    <source>
        <dbReference type="PROSITE" id="PS50850"/>
    </source>
</evidence>
<dbReference type="InterPro" id="IPR020846">
    <property type="entry name" value="MFS_dom"/>
</dbReference>
<reference evidence="9" key="1">
    <citation type="submission" date="2015-11" db="EMBL/GenBank/DDBJ databases">
        <authorList>
            <person name="Varghese N."/>
        </authorList>
    </citation>
    <scope>NUCLEOTIDE SEQUENCE [LARGE SCALE GENOMIC DNA]</scope>
    <source>
        <strain evidence="9">DSM 45899</strain>
    </source>
</reference>
<evidence type="ECO:0000256" key="1">
    <source>
        <dbReference type="ARBA" id="ARBA00004651"/>
    </source>
</evidence>
<dbReference type="RefSeq" id="WP_091270448.1">
    <property type="nucleotide sequence ID" value="NZ_FAOZ01000001.1"/>
</dbReference>
<evidence type="ECO:0000313" key="8">
    <source>
        <dbReference type="EMBL" id="CUU53629.1"/>
    </source>
</evidence>
<evidence type="ECO:0000256" key="2">
    <source>
        <dbReference type="ARBA" id="ARBA00022475"/>
    </source>
</evidence>
<keyword evidence="2" id="KW-1003">Cell membrane</keyword>
<dbReference type="SUPFAM" id="SSF103473">
    <property type="entry name" value="MFS general substrate transporter"/>
    <property type="match status" value="1"/>
</dbReference>
<dbReference type="PANTHER" id="PTHR43124:SF5">
    <property type="entry name" value="PURINE RIBONUCLEOSIDE EFFLUX PUMP NEPI"/>
    <property type="match status" value="1"/>
</dbReference>
<dbReference type="GO" id="GO:0022857">
    <property type="term" value="F:transmembrane transporter activity"/>
    <property type="evidence" value="ECO:0007669"/>
    <property type="project" value="InterPro"/>
</dbReference>
<comment type="subcellular location">
    <subcellularLocation>
        <location evidence="1">Cell membrane</location>
        <topology evidence="1">Multi-pass membrane protein</topology>
    </subcellularLocation>
</comment>
<feature type="transmembrane region" description="Helical" evidence="6">
    <location>
        <begin position="122"/>
        <end position="142"/>
    </location>
</feature>
<evidence type="ECO:0000256" key="6">
    <source>
        <dbReference type="SAM" id="Phobius"/>
    </source>
</evidence>
<feature type="transmembrane region" description="Helical" evidence="6">
    <location>
        <begin position="284"/>
        <end position="302"/>
    </location>
</feature>
<dbReference type="CDD" id="cd17324">
    <property type="entry name" value="MFS_NepI_like"/>
    <property type="match status" value="1"/>
</dbReference>
<keyword evidence="9" id="KW-1185">Reference proteome</keyword>
<feature type="transmembrane region" description="Helical" evidence="6">
    <location>
        <begin position="149"/>
        <end position="172"/>
    </location>
</feature>
<evidence type="ECO:0000256" key="3">
    <source>
        <dbReference type="ARBA" id="ARBA00022692"/>
    </source>
</evidence>
<dbReference type="Gene3D" id="1.20.1250.20">
    <property type="entry name" value="MFS general substrate transporter like domains"/>
    <property type="match status" value="1"/>
</dbReference>
<feature type="transmembrane region" description="Helical" evidence="6">
    <location>
        <begin position="62"/>
        <end position="85"/>
    </location>
</feature>
<evidence type="ECO:0000313" key="9">
    <source>
        <dbReference type="Proteomes" id="UP000198802"/>
    </source>
</evidence>